<accession>A0ABQ5R8T0</accession>
<dbReference type="EMBL" id="BSDI01000069">
    <property type="protein sequence ID" value="GLI02788.1"/>
    <property type="molecule type" value="Genomic_DNA"/>
</dbReference>
<name>A0ABQ5R8T0_9ACTN</name>
<proteinExistence type="predicted"/>
<organism evidence="1 2">
    <name type="scientific">Phytohabitans aurantiacus</name>
    <dbReference type="NCBI Taxonomy" id="3016789"/>
    <lineage>
        <taxon>Bacteria</taxon>
        <taxon>Bacillati</taxon>
        <taxon>Actinomycetota</taxon>
        <taxon>Actinomycetes</taxon>
        <taxon>Micromonosporales</taxon>
        <taxon>Micromonosporaceae</taxon>
    </lineage>
</organism>
<gene>
    <name evidence="1" type="ORF">Pa4123_80660</name>
</gene>
<evidence type="ECO:0000313" key="1">
    <source>
        <dbReference type="EMBL" id="GLI02788.1"/>
    </source>
</evidence>
<sequence>MGTYLKIDGDPNEIGGTGALLRSMAESFSTEARAVVGDITTIEGEQPWGGDSYGNGFRETYNMVPEGGDKPLRSIIQDNMNNAGERLTKVGDNTVLAMAEYQGTDDDSGRKIRETNV</sequence>
<dbReference type="Proteomes" id="UP001144280">
    <property type="component" value="Unassembled WGS sequence"/>
</dbReference>
<dbReference type="RefSeq" id="WP_281904503.1">
    <property type="nucleotide sequence ID" value="NZ_BSDI01000069.1"/>
</dbReference>
<reference evidence="1" key="1">
    <citation type="submission" date="2022-12" db="EMBL/GenBank/DDBJ databases">
        <title>New Phytohabitans aurantiacus sp. RD004123 nov., an actinomycete isolated from soil.</title>
        <authorList>
            <person name="Triningsih D.W."/>
            <person name="Harunari E."/>
            <person name="Igarashi Y."/>
        </authorList>
    </citation>
    <scope>NUCLEOTIDE SEQUENCE</scope>
    <source>
        <strain evidence="1">RD004123</strain>
    </source>
</reference>
<keyword evidence="2" id="KW-1185">Reference proteome</keyword>
<comment type="caution">
    <text evidence="1">The sequence shown here is derived from an EMBL/GenBank/DDBJ whole genome shotgun (WGS) entry which is preliminary data.</text>
</comment>
<evidence type="ECO:0000313" key="2">
    <source>
        <dbReference type="Proteomes" id="UP001144280"/>
    </source>
</evidence>
<protein>
    <submittedName>
        <fullName evidence="1">Uncharacterized protein</fullName>
    </submittedName>
</protein>